<keyword evidence="7" id="KW-0931">ER-Golgi transport</keyword>
<evidence type="ECO:0000313" key="12">
    <source>
        <dbReference type="EMBL" id="MED6218007.1"/>
    </source>
</evidence>
<keyword evidence="11" id="KW-0472">Membrane</keyword>
<comment type="subcellular location">
    <subcellularLocation>
        <location evidence="1">Endoplasmic reticulum</location>
    </subcellularLocation>
    <subcellularLocation>
        <location evidence="2">Golgi apparatus</location>
    </subcellularLocation>
</comment>
<reference evidence="12 13" key="1">
    <citation type="journal article" date="2023" name="Plants (Basel)">
        <title>Bridging the Gap: Combining Genomics and Transcriptomics Approaches to Understand Stylosanthes scabra, an Orphan Legume from the Brazilian Caatinga.</title>
        <authorList>
            <person name="Ferreira-Neto J.R.C."/>
            <person name="da Silva M.D."/>
            <person name="Binneck E."/>
            <person name="de Melo N.F."/>
            <person name="da Silva R.H."/>
            <person name="de Melo A.L.T.M."/>
            <person name="Pandolfi V."/>
            <person name="Bustamante F.O."/>
            <person name="Brasileiro-Vidal A.C."/>
            <person name="Benko-Iseppon A.M."/>
        </authorList>
    </citation>
    <scope>NUCLEOTIDE SEQUENCE [LARGE SCALE GENOMIC DNA]</scope>
    <source>
        <tissue evidence="12">Leaves</tissue>
    </source>
</reference>
<comment type="caution">
    <text evidence="12">The sequence shown here is derived from an EMBL/GenBank/DDBJ whole genome shotgun (WGS) entry which is preliminary data.</text>
</comment>
<dbReference type="InterPro" id="IPR027417">
    <property type="entry name" value="P-loop_NTPase"/>
</dbReference>
<evidence type="ECO:0000256" key="3">
    <source>
        <dbReference type="ARBA" id="ARBA00007507"/>
    </source>
</evidence>
<dbReference type="InterPro" id="IPR006689">
    <property type="entry name" value="Small_GTPase_ARF/SAR"/>
</dbReference>
<dbReference type="SUPFAM" id="SSF52540">
    <property type="entry name" value="P-loop containing nucleoside triphosphate hydrolases"/>
    <property type="match status" value="1"/>
</dbReference>
<keyword evidence="4" id="KW-0813">Transport</keyword>
<evidence type="ECO:0000256" key="7">
    <source>
        <dbReference type="ARBA" id="ARBA00022892"/>
    </source>
</evidence>
<evidence type="ECO:0000256" key="10">
    <source>
        <dbReference type="ARBA" id="ARBA00023134"/>
    </source>
</evidence>
<dbReference type="InterPro" id="IPR006687">
    <property type="entry name" value="Small_GTPase_SAR1"/>
</dbReference>
<accession>A0ABU6Z5X2</accession>
<evidence type="ECO:0000256" key="1">
    <source>
        <dbReference type="ARBA" id="ARBA00004240"/>
    </source>
</evidence>
<evidence type="ECO:0000256" key="5">
    <source>
        <dbReference type="ARBA" id="ARBA00022741"/>
    </source>
</evidence>
<dbReference type="PANTHER" id="PTHR45684">
    <property type="entry name" value="RE74312P"/>
    <property type="match status" value="1"/>
</dbReference>
<evidence type="ECO:0000256" key="6">
    <source>
        <dbReference type="ARBA" id="ARBA00022824"/>
    </source>
</evidence>
<keyword evidence="11" id="KW-0812">Transmembrane</keyword>
<keyword evidence="5" id="KW-0547">Nucleotide-binding</keyword>
<keyword evidence="13" id="KW-1185">Reference proteome</keyword>
<evidence type="ECO:0000256" key="4">
    <source>
        <dbReference type="ARBA" id="ARBA00022448"/>
    </source>
</evidence>
<gene>
    <name evidence="12" type="ORF">PIB30_022918</name>
</gene>
<dbReference type="Proteomes" id="UP001341840">
    <property type="component" value="Unassembled WGS sequence"/>
</dbReference>
<dbReference type="Gene3D" id="3.40.50.300">
    <property type="entry name" value="P-loop containing nucleotide triphosphate hydrolases"/>
    <property type="match status" value="1"/>
</dbReference>
<evidence type="ECO:0000313" key="13">
    <source>
        <dbReference type="Proteomes" id="UP001341840"/>
    </source>
</evidence>
<keyword evidence="8" id="KW-0653">Protein transport</keyword>
<keyword evidence="6" id="KW-0256">Endoplasmic reticulum</keyword>
<evidence type="ECO:0000256" key="2">
    <source>
        <dbReference type="ARBA" id="ARBA00004555"/>
    </source>
</evidence>
<sequence length="162" mass="18113">MPASPLLSLNRLISGSSSIAQALLAVVCQLLKLVVLPPGRLVIVRSRRGDRASRRRDPLFLASRRLHPTLPSFIVFRCLPSQPTSSLRRCLRLLRLVQHQPTQYPTSEELGIGKIRFKAFDLGGHQIARRVWKGYYAKVFVESSSYKMEKSNTIVGSSSSPT</sequence>
<name>A0ABU6Z5X2_9FABA</name>
<evidence type="ECO:0000256" key="11">
    <source>
        <dbReference type="SAM" id="Phobius"/>
    </source>
</evidence>
<dbReference type="EMBL" id="JASCZI010271939">
    <property type="protein sequence ID" value="MED6218007.1"/>
    <property type="molecule type" value="Genomic_DNA"/>
</dbReference>
<evidence type="ECO:0000256" key="8">
    <source>
        <dbReference type="ARBA" id="ARBA00022927"/>
    </source>
</evidence>
<organism evidence="12 13">
    <name type="scientific">Stylosanthes scabra</name>
    <dbReference type="NCBI Taxonomy" id="79078"/>
    <lineage>
        <taxon>Eukaryota</taxon>
        <taxon>Viridiplantae</taxon>
        <taxon>Streptophyta</taxon>
        <taxon>Embryophyta</taxon>
        <taxon>Tracheophyta</taxon>
        <taxon>Spermatophyta</taxon>
        <taxon>Magnoliopsida</taxon>
        <taxon>eudicotyledons</taxon>
        <taxon>Gunneridae</taxon>
        <taxon>Pentapetalae</taxon>
        <taxon>rosids</taxon>
        <taxon>fabids</taxon>
        <taxon>Fabales</taxon>
        <taxon>Fabaceae</taxon>
        <taxon>Papilionoideae</taxon>
        <taxon>50 kb inversion clade</taxon>
        <taxon>dalbergioids sensu lato</taxon>
        <taxon>Dalbergieae</taxon>
        <taxon>Pterocarpus clade</taxon>
        <taxon>Stylosanthes</taxon>
    </lineage>
</organism>
<feature type="transmembrane region" description="Helical" evidence="11">
    <location>
        <begin position="20"/>
        <end position="43"/>
    </location>
</feature>
<protein>
    <submittedName>
        <fullName evidence="12">Uncharacterized protein</fullName>
    </submittedName>
</protein>
<dbReference type="Pfam" id="PF00025">
    <property type="entry name" value="Arf"/>
    <property type="match status" value="1"/>
</dbReference>
<evidence type="ECO:0000256" key="9">
    <source>
        <dbReference type="ARBA" id="ARBA00023034"/>
    </source>
</evidence>
<keyword evidence="11" id="KW-1133">Transmembrane helix</keyword>
<proteinExistence type="inferred from homology"/>
<keyword evidence="10" id="KW-0342">GTP-binding</keyword>
<comment type="similarity">
    <text evidence="3">Belongs to the small GTPase superfamily. SAR1 family.</text>
</comment>
<keyword evidence="9" id="KW-0333">Golgi apparatus</keyword>